<gene>
    <name evidence="1" type="primary">trzA</name>
    <name evidence="1" type="ORF">NCTC10738_00784</name>
</gene>
<keyword evidence="2" id="KW-1185">Reference proteome</keyword>
<dbReference type="SUPFAM" id="SSF51338">
    <property type="entry name" value="Composite domain of metallo-dependent hydrolases"/>
    <property type="match status" value="1"/>
</dbReference>
<dbReference type="PANTHER" id="PTHR43135">
    <property type="entry name" value="ALPHA-D-RIBOSE 1-METHYLPHOSPHONATE 5-TRIPHOSPHATE DIPHOSPHATASE"/>
    <property type="match status" value="1"/>
</dbReference>
<dbReference type="InterPro" id="IPR006680">
    <property type="entry name" value="Amidohydro-rel"/>
</dbReference>
<reference evidence="1 2" key="1">
    <citation type="submission" date="2018-06" db="EMBL/GenBank/DDBJ databases">
        <authorList>
            <consortium name="Pathogen Informatics"/>
            <person name="Doyle S."/>
        </authorList>
    </citation>
    <scope>NUCLEOTIDE SEQUENCE [LARGE SCALE GENOMIC DNA]</scope>
    <source>
        <strain evidence="1 2">NCTC10738</strain>
    </source>
</reference>
<dbReference type="InterPro" id="IPR011059">
    <property type="entry name" value="Metal-dep_hydrolase_composite"/>
</dbReference>
<dbReference type="Gene3D" id="3.40.50.10910">
    <property type="entry name" value="Amidohydrolase"/>
    <property type="match status" value="1"/>
</dbReference>
<name>A0A379Z0Q7_9GAMM</name>
<dbReference type="Gene3D" id="1.20.58.520">
    <property type="entry name" value="Amidohydrolase"/>
    <property type="match status" value="1"/>
</dbReference>
<dbReference type="RefSeq" id="WP_025010365.1">
    <property type="nucleotide sequence ID" value="NZ_CP034246.1"/>
</dbReference>
<dbReference type="InterPro" id="IPR032466">
    <property type="entry name" value="Metal_Hydrolase"/>
</dbReference>
<dbReference type="PANTHER" id="PTHR43135:SF3">
    <property type="entry name" value="ALPHA-D-RIBOSE 1-METHYLPHOSPHONATE 5-TRIPHOSPHATE DIPHOSPHATASE"/>
    <property type="match status" value="1"/>
</dbReference>
<keyword evidence="1" id="KW-0378">Hydrolase</keyword>
<dbReference type="EC" id="3.8.1.-" evidence="1"/>
<dbReference type="Pfam" id="PF01979">
    <property type="entry name" value="Amidohydro_1"/>
    <property type="match status" value="1"/>
</dbReference>
<dbReference type="GO" id="GO:0016810">
    <property type="term" value="F:hydrolase activity, acting on carbon-nitrogen (but not peptide) bonds"/>
    <property type="evidence" value="ECO:0007669"/>
    <property type="project" value="InterPro"/>
</dbReference>
<dbReference type="SUPFAM" id="SSF51556">
    <property type="entry name" value="Metallo-dependent hydrolases"/>
    <property type="match status" value="1"/>
</dbReference>
<dbReference type="InterPro" id="IPR051781">
    <property type="entry name" value="Metallo-dep_Hydrolase"/>
</dbReference>
<organism evidence="1 2">
    <name type="scientific">Shewanella algae</name>
    <dbReference type="NCBI Taxonomy" id="38313"/>
    <lineage>
        <taxon>Bacteria</taxon>
        <taxon>Pseudomonadati</taxon>
        <taxon>Pseudomonadota</taxon>
        <taxon>Gammaproteobacteria</taxon>
        <taxon>Alteromonadales</taxon>
        <taxon>Shewanellaceae</taxon>
        <taxon>Shewanella</taxon>
    </lineage>
</organism>
<evidence type="ECO:0000313" key="1">
    <source>
        <dbReference type="EMBL" id="SUI53372.1"/>
    </source>
</evidence>
<protein>
    <submittedName>
        <fullName evidence="1">S-triazine hydrolase</fullName>
        <ecNumber evidence="1">3.8.1.-</ecNumber>
    </submittedName>
</protein>
<dbReference type="Gene3D" id="3.30.110.90">
    <property type="entry name" value="Amidohydrolase"/>
    <property type="match status" value="1"/>
</dbReference>
<accession>A0A379Z0Q7</accession>
<dbReference type="Proteomes" id="UP000254069">
    <property type="component" value="Unassembled WGS sequence"/>
</dbReference>
<evidence type="ECO:0000313" key="2">
    <source>
        <dbReference type="Proteomes" id="UP000254069"/>
    </source>
</evidence>
<dbReference type="Gene3D" id="2.30.40.10">
    <property type="entry name" value="Urease, subunit C, domain 1"/>
    <property type="match status" value="1"/>
</dbReference>
<proteinExistence type="predicted"/>
<sequence length="479" mass="52857">MSLKKLSLLCLLATSFTPPLQAKPHEWLLTNFSLLDVEQGRLLSGKQLTIDEGRISAIEDSSAKLTAERTVDLQGGILMPSLWDMHVHFEGRELVEDNALLLPLYLSYGITAVREAASDLAPEVLLWRKQIESGNRLGPKIFSAGQKFEGPDSVWNGDLEVADGAEMRQGMDKLESMAVDFIKITENTMPAALYLETLKEARARGHLVSSHIPYGVSIFEAAKSGLSSIEHASYVLRLGNAQEPQIAAAVAAGRMSTKQASQAYRDGFDPEQAQLGYRMLAAKGVAVTPTLIGGHQLAWLDTQDHSQDPFMAFLTRAFTEKYRWRIERMGAQTPQQWQTRKQHYQALAAELPKLLQAGVTLLAGSDSAALNTYVYPAEGLHTELQLWQQAGVNNADILRSATINGARFMGQSKDYGSIEVGKKAELLWLQDNPLQDIGATQSIRGLFYRGTLFDSKALDAMRTEAAESVRLLDNARRQL</sequence>
<dbReference type="EMBL" id="UGYO01000001">
    <property type="protein sequence ID" value="SUI53372.1"/>
    <property type="molecule type" value="Genomic_DNA"/>
</dbReference>
<dbReference type="AlphaFoldDB" id="A0A379Z0Q7"/>
<dbReference type="GeneID" id="93807855"/>